<organism evidence="2 3">
    <name type="scientific">Parvularcula mediterranea</name>
    <dbReference type="NCBI Taxonomy" id="2732508"/>
    <lineage>
        <taxon>Bacteria</taxon>
        <taxon>Pseudomonadati</taxon>
        <taxon>Pseudomonadota</taxon>
        <taxon>Alphaproteobacteria</taxon>
        <taxon>Parvularculales</taxon>
        <taxon>Parvularculaceae</taxon>
        <taxon>Parvularcula</taxon>
    </lineage>
</organism>
<dbReference type="RefSeq" id="WP_173197542.1">
    <property type="nucleotide sequence ID" value="NZ_JABFCX010000002.1"/>
</dbReference>
<reference evidence="2 3" key="1">
    <citation type="submission" date="2020-05" db="EMBL/GenBank/DDBJ databases">
        <title>Parvularcula mediterraneae sp. nov., isolated from polypropylene straw from shallow seawater of the seashore of Laganas in Zakynthos island, Greece.</title>
        <authorList>
            <person name="Szabo I."/>
            <person name="Al-Omari J."/>
            <person name="Rado J."/>
            <person name="Szerdahelyi G.S."/>
        </authorList>
    </citation>
    <scope>NUCLEOTIDE SEQUENCE [LARGE SCALE GENOMIC DNA]</scope>
    <source>
        <strain evidence="2 3">ZS-1/3</strain>
    </source>
</reference>
<accession>A0A7Y3RLJ4</accession>
<keyword evidence="1" id="KW-0812">Transmembrane</keyword>
<evidence type="ECO:0000256" key="1">
    <source>
        <dbReference type="SAM" id="Phobius"/>
    </source>
</evidence>
<proteinExistence type="predicted"/>
<feature type="transmembrane region" description="Helical" evidence="1">
    <location>
        <begin position="82"/>
        <end position="100"/>
    </location>
</feature>
<feature type="transmembrane region" description="Helical" evidence="1">
    <location>
        <begin position="39"/>
        <end position="61"/>
    </location>
</feature>
<keyword evidence="1" id="KW-1133">Transmembrane helix</keyword>
<name>A0A7Y3RLJ4_9PROT</name>
<sequence>MSFGEKSNFAILVALLVSLALYGAHLTGFGLRIGAFSSILGAVIGFIVLAVIGHIIIAIAGGKGSDLSDERDRDVDLKTDRLSELTLTAVILGLIAYGIAQDDMLLANIAFFGLFGGALVKAIAKLVLYRMAA</sequence>
<keyword evidence="3" id="KW-1185">Reference proteome</keyword>
<evidence type="ECO:0000313" key="2">
    <source>
        <dbReference type="EMBL" id="NNU15810.1"/>
    </source>
</evidence>
<evidence type="ECO:0000313" key="3">
    <source>
        <dbReference type="Proteomes" id="UP000536835"/>
    </source>
</evidence>
<gene>
    <name evidence="2" type="ORF">HK107_05685</name>
</gene>
<keyword evidence="1" id="KW-0472">Membrane</keyword>
<dbReference type="Proteomes" id="UP000536835">
    <property type="component" value="Unassembled WGS sequence"/>
</dbReference>
<comment type="caution">
    <text evidence="2">The sequence shown here is derived from an EMBL/GenBank/DDBJ whole genome shotgun (WGS) entry which is preliminary data.</text>
</comment>
<dbReference type="AlphaFoldDB" id="A0A7Y3RLJ4"/>
<feature type="transmembrane region" description="Helical" evidence="1">
    <location>
        <begin position="106"/>
        <end position="128"/>
    </location>
</feature>
<dbReference type="EMBL" id="JABFCX010000002">
    <property type="protein sequence ID" value="NNU15810.1"/>
    <property type="molecule type" value="Genomic_DNA"/>
</dbReference>
<protein>
    <submittedName>
        <fullName evidence="2">Uncharacterized protein</fullName>
    </submittedName>
</protein>